<dbReference type="EMBL" id="CP036271">
    <property type="protein sequence ID" value="QDT52692.1"/>
    <property type="molecule type" value="Genomic_DNA"/>
</dbReference>
<feature type="domain" description="GFO/IDH/MocA-like oxidoreductase" evidence="2">
    <location>
        <begin position="131"/>
        <end position="253"/>
    </location>
</feature>
<feature type="domain" description="Gfo/Idh/MocA-like oxidoreductase N-terminal" evidence="1">
    <location>
        <begin position="5"/>
        <end position="117"/>
    </location>
</feature>
<name>A0A517S9A9_9PLAN</name>
<evidence type="ECO:0000259" key="2">
    <source>
        <dbReference type="Pfam" id="PF22725"/>
    </source>
</evidence>
<dbReference type="SUPFAM" id="SSF55347">
    <property type="entry name" value="Glyceraldehyde-3-phosphate dehydrogenase-like, C-terminal domain"/>
    <property type="match status" value="1"/>
</dbReference>
<dbReference type="PANTHER" id="PTHR43249">
    <property type="entry name" value="UDP-N-ACETYL-2-AMINO-2-DEOXY-D-GLUCURONATE OXIDASE"/>
    <property type="match status" value="1"/>
</dbReference>
<dbReference type="InterPro" id="IPR000683">
    <property type="entry name" value="Gfo/Idh/MocA-like_OxRdtase_N"/>
</dbReference>
<dbReference type="Pfam" id="PF01408">
    <property type="entry name" value="GFO_IDH_MocA"/>
    <property type="match status" value="1"/>
</dbReference>
<dbReference type="EC" id="1.1.1.292" evidence="3"/>
<evidence type="ECO:0000259" key="1">
    <source>
        <dbReference type="Pfam" id="PF01408"/>
    </source>
</evidence>
<dbReference type="Proteomes" id="UP000315700">
    <property type="component" value="Chromosome"/>
</dbReference>
<evidence type="ECO:0000313" key="4">
    <source>
        <dbReference type="Proteomes" id="UP000315700"/>
    </source>
</evidence>
<dbReference type="InterPro" id="IPR052515">
    <property type="entry name" value="Gfo/Idh/MocA_Oxidoreductase"/>
</dbReference>
<reference evidence="3 4" key="1">
    <citation type="submission" date="2019-02" db="EMBL/GenBank/DDBJ databases">
        <title>Deep-cultivation of Planctomycetes and their phenomic and genomic characterization uncovers novel biology.</title>
        <authorList>
            <person name="Wiegand S."/>
            <person name="Jogler M."/>
            <person name="Boedeker C."/>
            <person name="Pinto D."/>
            <person name="Vollmers J."/>
            <person name="Rivas-Marin E."/>
            <person name="Kohn T."/>
            <person name="Peeters S.H."/>
            <person name="Heuer A."/>
            <person name="Rast P."/>
            <person name="Oberbeckmann S."/>
            <person name="Bunk B."/>
            <person name="Jeske O."/>
            <person name="Meyerdierks A."/>
            <person name="Storesund J.E."/>
            <person name="Kallscheuer N."/>
            <person name="Luecker S."/>
            <person name="Lage O.M."/>
            <person name="Pohl T."/>
            <person name="Merkel B.J."/>
            <person name="Hornburger P."/>
            <person name="Mueller R.-W."/>
            <person name="Bruemmer F."/>
            <person name="Labrenz M."/>
            <person name="Spormann A.M."/>
            <person name="Op den Camp H."/>
            <person name="Overmann J."/>
            <person name="Amann R."/>
            <person name="Jetten M.S.M."/>
            <person name="Mascher T."/>
            <person name="Medema M.H."/>
            <person name="Devos D.P."/>
            <person name="Kaster A.-K."/>
            <person name="Ovreas L."/>
            <person name="Rohde M."/>
            <person name="Galperin M.Y."/>
            <person name="Jogler C."/>
        </authorList>
    </citation>
    <scope>NUCLEOTIDE SEQUENCE [LARGE SCALE GENOMIC DNA]</scope>
    <source>
        <strain evidence="3 4">Pan44</strain>
    </source>
</reference>
<dbReference type="Pfam" id="PF22725">
    <property type="entry name" value="GFO_IDH_MocA_C3"/>
    <property type="match status" value="1"/>
</dbReference>
<evidence type="ECO:0000313" key="3">
    <source>
        <dbReference type="EMBL" id="QDT52692.1"/>
    </source>
</evidence>
<dbReference type="GO" id="GO:0033712">
    <property type="term" value="F:1,5-anhydro-D-fructose reductase (1,5-anhydro-D-mannitol-forming) activity"/>
    <property type="evidence" value="ECO:0007669"/>
    <property type="project" value="UniProtKB-EC"/>
</dbReference>
<dbReference type="InParanoid" id="A0A517S9A9"/>
<accession>A0A517S9A9</accession>
<keyword evidence="3" id="KW-0560">Oxidoreductase</keyword>
<dbReference type="RefSeq" id="WP_145027260.1">
    <property type="nucleotide sequence ID" value="NZ_CP036271.1"/>
</dbReference>
<dbReference type="GO" id="GO:0000166">
    <property type="term" value="F:nucleotide binding"/>
    <property type="evidence" value="ECO:0007669"/>
    <property type="project" value="InterPro"/>
</dbReference>
<dbReference type="SUPFAM" id="SSF51735">
    <property type="entry name" value="NAD(P)-binding Rossmann-fold domains"/>
    <property type="match status" value="1"/>
</dbReference>
<sequence length="356" mass="38414">MKTGFGIVGTGMISKFHALAIKDIPNARLVGCSDMKPERAAAFGKEEGCKGYESLDAMLADPEIQVVTICTPSGAHVEPAVAAAKAGKHVLVEKPLEITLERCDRIINACKEAGVYLGAILPSRFSPANLALKNAIDSGRFGKLTLGDTYVKWWRTQEYYDSGAWRGTWELDGGGSYMNQAIHNVDLLYWFMGDVDQVCGLTSTIAHERIAVEDVGTAIVKFKNGALGTLEATTSAWPGLLKKTEIHGTQGSAIVEQDDVLMWEFANAVGDDAQVKEKFAKKAGTTGGASDPKAIAYTGHKLQFEDFVEAVQKGRPPAIDGLQGRKSVEIILAIYESSWTGKRVQLPLKADPKRPA</sequence>
<dbReference type="InterPro" id="IPR036291">
    <property type="entry name" value="NAD(P)-bd_dom_sf"/>
</dbReference>
<dbReference type="KEGG" id="ccos:Pan44_07040"/>
<keyword evidence="4" id="KW-1185">Reference proteome</keyword>
<protein>
    <submittedName>
        <fullName evidence="3">1,5-anhydro-D-fructose reductase</fullName>
        <ecNumber evidence="3">1.1.1.292</ecNumber>
    </submittedName>
</protein>
<dbReference type="AlphaFoldDB" id="A0A517S9A9"/>
<dbReference type="Gene3D" id="3.30.360.10">
    <property type="entry name" value="Dihydrodipicolinate Reductase, domain 2"/>
    <property type="match status" value="1"/>
</dbReference>
<gene>
    <name evidence="3" type="primary">afr_2</name>
    <name evidence="3" type="ORF">Pan44_07040</name>
</gene>
<dbReference type="InterPro" id="IPR055170">
    <property type="entry name" value="GFO_IDH_MocA-like_dom"/>
</dbReference>
<dbReference type="FunCoup" id="A0A517S9A9">
    <property type="interactions" value="110"/>
</dbReference>
<dbReference type="PANTHER" id="PTHR43249:SF1">
    <property type="entry name" value="D-GLUCOSIDE 3-DEHYDROGENASE"/>
    <property type="match status" value="1"/>
</dbReference>
<dbReference type="OrthoDB" id="9815825at2"/>
<organism evidence="3 4">
    <name type="scientific">Caulifigura coniformis</name>
    <dbReference type="NCBI Taxonomy" id="2527983"/>
    <lineage>
        <taxon>Bacteria</taxon>
        <taxon>Pseudomonadati</taxon>
        <taxon>Planctomycetota</taxon>
        <taxon>Planctomycetia</taxon>
        <taxon>Planctomycetales</taxon>
        <taxon>Planctomycetaceae</taxon>
        <taxon>Caulifigura</taxon>
    </lineage>
</organism>
<proteinExistence type="predicted"/>
<dbReference type="Gene3D" id="3.40.50.720">
    <property type="entry name" value="NAD(P)-binding Rossmann-like Domain"/>
    <property type="match status" value="1"/>
</dbReference>